<evidence type="ECO:0000313" key="4">
    <source>
        <dbReference type="EMBL" id="BDG69370.1"/>
    </source>
</evidence>
<dbReference type="InterPro" id="IPR013783">
    <property type="entry name" value="Ig-like_fold"/>
</dbReference>
<evidence type="ECO:0000313" key="5">
    <source>
        <dbReference type="Proteomes" id="UP000831692"/>
    </source>
</evidence>
<dbReference type="NCBIfam" id="TIGR01167">
    <property type="entry name" value="LPXTG_anchor"/>
    <property type="match status" value="1"/>
</dbReference>
<feature type="region of interest" description="Disordered" evidence="1">
    <location>
        <begin position="275"/>
        <end position="297"/>
    </location>
</feature>
<keyword evidence="2" id="KW-0472">Membrane</keyword>
<sequence length="1191" mass="132148">MFFAKRHHWFSFIFCMLGGILFIIYSGLQTNGTASAQEENTIAITETEQIKLTGQREGNQFTLRYQLSQKNKQQRIWLQLYALDETKEQPLTKTNNKEVVFIEDESAQSWLTTQDFLKTPCEQEVTFQLPNETKKLKLALQIEEYDHENQESHKLASLDELIVDIPLATESASSDRVEVSSTDSQAAETGTESTSEQVSNEDSKGVFNEETQEETKETGTTSSSSEDETLIEPFKQERLYQKMTVSQAFASIEPDYTTDQSGTYASANWKTDEKSNVLNHQGNKDAGETWDGVTTWNGDPENVTNSYIEYGGVGDEADFALRKFAKETITPGLFDVYLNVRGNVQRQVDPIDVVLVVDWSGSMNEMGRITEVKKGVDRFLNQIEGSGIQDSVYMGYVGYSSDGSNYQNKICQLGKFSEVKETIRTMTPETAAGGTFTQRGLRQAGDMLSTQNGHKKVIVLLTDGVPTYSYHVSKVQTQADDSYYGTAFSLTQDQPMNTSFIHDWYFAPDQYGNSKRIDNTFVATIGEAMALKERGIEIHGLGIQLQGDQTAGYTKADVENKMRQMVSADEEGHLYYESANEAADIADYLEKKALHISATVTDGEITDPISQPFLYEENSLSIKSVGSADLTVQPEVTVSDNTLNASSLYLGEGQELQIHYQVRIQTETADFKPDTWYQMNGETVFYPNHQSDQKALFGVPSAKASGKELTVKKVWEEYDGDVSSRPESVYFEISRSPVTSKESWQTGYLELTETDAQDQTTWERSKVPAVSEKDGTNYEETRLLPLYNNQGETFDYQVTSERTVSGYEATKVDAYTWKNTKTFVPLALNLIKKSAVGEVKLTGAVFELTGAGETVTLVDQGDGTYGLPADTALQKSQTYRLKEITAPAGHHLAEQTQWQIHVDAQGHATIDGQPVTLDDHTITLEITNPFTEIPVAIRKYTVQKEQQVLLAGAVFSLQQKTATGDYQEIASETSDDAGLAGFIIGEPGSYRITETAGPLGYDTVAGDYEFVVGTDGKIQYQGENVDGDANCWTLTHANQLKPFDLVVNKQDELGQALEGAKFRLSGNGRTVELPENGEALAVFHFQDLTPGSYTLEETGTPAGYAGLTVPVQIKIEEDGQVFIDEERQPNLLVSGEKNNQIELIVTNQVKVSLPETGGNWHGWMAILSASLLVLLAGSYLYVKRKDKPSLK</sequence>
<accession>A0ABM7XW16</accession>
<keyword evidence="2" id="KW-1133">Transmembrane helix</keyword>
<dbReference type="InterPro" id="IPR049319">
    <property type="entry name" value="GBS104-like_Ig"/>
</dbReference>
<dbReference type="PANTHER" id="PTHR10579">
    <property type="entry name" value="CALCIUM-ACTIVATED CHLORIDE CHANNEL REGULATOR"/>
    <property type="match status" value="1"/>
</dbReference>
<dbReference type="PROSITE" id="PS50234">
    <property type="entry name" value="VWFA"/>
    <property type="match status" value="1"/>
</dbReference>
<dbReference type="PANTHER" id="PTHR10579:SF43">
    <property type="entry name" value="ZINC FINGER (C3HC4-TYPE RING FINGER) FAMILY PROTEIN"/>
    <property type="match status" value="1"/>
</dbReference>
<dbReference type="Pfam" id="PF17802">
    <property type="entry name" value="SpaA"/>
    <property type="match status" value="3"/>
</dbReference>
<dbReference type="Proteomes" id="UP000831692">
    <property type="component" value="Chromosome"/>
</dbReference>
<proteinExistence type="predicted"/>
<feature type="domain" description="VWFA" evidence="3">
    <location>
        <begin position="352"/>
        <end position="592"/>
    </location>
</feature>
<dbReference type="Pfam" id="PF21426">
    <property type="entry name" value="GBS104-like_Ig"/>
    <property type="match status" value="1"/>
</dbReference>
<dbReference type="InterPro" id="IPR041033">
    <property type="entry name" value="SpaA_PFL_dom_1"/>
</dbReference>
<evidence type="ECO:0000259" key="3">
    <source>
        <dbReference type="PROSITE" id="PS50234"/>
    </source>
</evidence>
<dbReference type="CDD" id="cd00198">
    <property type="entry name" value="vWFA"/>
    <property type="match status" value="1"/>
</dbReference>
<dbReference type="GeneID" id="83458959"/>
<evidence type="ECO:0000256" key="2">
    <source>
        <dbReference type="SAM" id="Phobius"/>
    </source>
</evidence>
<feature type="transmembrane region" description="Helical" evidence="2">
    <location>
        <begin position="9"/>
        <end position="28"/>
    </location>
</feature>
<evidence type="ECO:0000256" key="1">
    <source>
        <dbReference type="SAM" id="MobiDB-lite"/>
    </source>
</evidence>
<dbReference type="InterPro" id="IPR002035">
    <property type="entry name" value="VWF_A"/>
</dbReference>
<feature type="transmembrane region" description="Helical" evidence="2">
    <location>
        <begin position="1160"/>
        <end position="1182"/>
    </location>
</feature>
<protein>
    <recommendedName>
        <fullName evidence="3">VWFA domain-containing protein</fullName>
    </recommendedName>
</protein>
<feature type="region of interest" description="Disordered" evidence="1">
    <location>
        <begin position="172"/>
        <end position="235"/>
    </location>
</feature>
<dbReference type="SUPFAM" id="SSF53300">
    <property type="entry name" value="vWA-like"/>
    <property type="match status" value="1"/>
</dbReference>
<dbReference type="Gene3D" id="2.60.40.1140">
    <property type="entry name" value="Collagen-binding surface protein Cna, B-type domain"/>
    <property type="match status" value="1"/>
</dbReference>
<keyword evidence="2" id="KW-0812">Transmembrane</keyword>
<reference evidence="4 5" key="1">
    <citation type="submission" date="2022-03" db="EMBL/GenBank/DDBJ databases">
        <title>Complete genome sequence of Enterococcus innesii DB-1.</title>
        <authorList>
            <person name="Fukuda D."/>
            <person name="Nolasco-Hipolito C."/>
        </authorList>
    </citation>
    <scope>NUCLEOTIDE SEQUENCE [LARGE SCALE GENOMIC DNA]</scope>
    <source>
        <strain evidence="4 5">DB-1</strain>
    </source>
</reference>
<dbReference type="SMART" id="SM00327">
    <property type="entry name" value="VWA"/>
    <property type="match status" value="1"/>
</dbReference>
<dbReference type="Gene3D" id="2.60.40.10">
    <property type="entry name" value="Immunoglobulins"/>
    <property type="match status" value="3"/>
</dbReference>
<dbReference type="RefSeq" id="WP_244351832.1">
    <property type="nucleotide sequence ID" value="NZ_AP025635.1"/>
</dbReference>
<dbReference type="Pfam" id="PF00092">
    <property type="entry name" value="VWA"/>
    <property type="match status" value="1"/>
</dbReference>
<dbReference type="EMBL" id="AP025635">
    <property type="protein sequence ID" value="BDG69370.1"/>
    <property type="molecule type" value="Genomic_DNA"/>
</dbReference>
<dbReference type="InterPro" id="IPR036465">
    <property type="entry name" value="vWFA_dom_sf"/>
</dbReference>
<dbReference type="SUPFAM" id="SSF49478">
    <property type="entry name" value="Cna protein B-type domain"/>
    <property type="match status" value="1"/>
</dbReference>
<dbReference type="InterPro" id="IPR051266">
    <property type="entry name" value="CLCR"/>
</dbReference>
<keyword evidence="5" id="KW-1185">Reference proteome</keyword>
<name>A0ABM7XW16_9ENTE</name>
<feature type="compositionally biased region" description="Polar residues" evidence="1">
    <location>
        <begin position="179"/>
        <end position="200"/>
    </location>
</feature>
<gene>
    <name evidence="4" type="ORF">ENLAB_29340</name>
</gene>
<dbReference type="Gene3D" id="3.40.50.410">
    <property type="entry name" value="von Willebrand factor, type A domain"/>
    <property type="match status" value="1"/>
</dbReference>
<organism evidence="4 5">
    <name type="scientific">Enterococcus innesii</name>
    <dbReference type="NCBI Taxonomy" id="2839759"/>
    <lineage>
        <taxon>Bacteria</taxon>
        <taxon>Bacillati</taxon>
        <taxon>Bacillota</taxon>
        <taxon>Bacilli</taxon>
        <taxon>Lactobacillales</taxon>
        <taxon>Enterococcaceae</taxon>
        <taxon>Enterococcus</taxon>
    </lineage>
</organism>